<keyword evidence="2" id="KW-1185">Reference proteome</keyword>
<proteinExistence type="predicted"/>
<comment type="caution">
    <text evidence="1">The sequence shown here is derived from an EMBL/GenBank/DDBJ whole genome shotgun (WGS) entry which is preliminary data.</text>
</comment>
<sequence length="162" mass="18634">FMFRWLLLIPYGVGVMSKYDYIWMHITAIIAFNMGGIVNSLLYIMIECPPDLKQSKNTTITTTTKLERLSFNSSDYNTTPKSLTVPLAVFLPSIFNSNNPTFNNCDSFYGLNSSLDNDDYDEKTIKKLRPESNQNKFPSDDYNNIQTETSDINDEFYLALRC</sequence>
<gene>
    <name evidence="1" type="ORF">SCALOS_LOCUS5842</name>
</gene>
<evidence type="ECO:0000313" key="1">
    <source>
        <dbReference type="EMBL" id="CAG8570786.1"/>
    </source>
</evidence>
<organism evidence="1 2">
    <name type="scientific">Scutellospora calospora</name>
    <dbReference type="NCBI Taxonomy" id="85575"/>
    <lineage>
        <taxon>Eukaryota</taxon>
        <taxon>Fungi</taxon>
        <taxon>Fungi incertae sedis</taxon>
        <taxon>Mucoromycota</taxon>
        <taxon>Glomeromycotina</taxon>
        <taxon>Glomeromycetes</taxon>
        <taxon>Diversisporales</taxon>
        <taxon>Gigasporaceae</taxon>
        <taxon>Scutellospora</taxon>
    </lineage>
</organism>
<dbReference type="Proteomes" id="UP000789860">
    <property type="component" value="Unassembled WGS sequence"/>
</dbReference>
<feature type="non-terminal residue" evidence="1">
    <location>
        <position position="1"/>
    </location>
</feature>
<name>A0ACA9M6S8_9GLOM</name>
<dbReference type="EMBL" id="CAJVPM010010181">
    <property type="protein sequence ID" value="CAG8570786.1"/>
    <property type="molecule type" value="Genomic_DNA"/>
</dbReference>
<evidence type="ECO:0000313" key="2">
    <source>
        <dbReference type="Proteomes" id="UP000789860"/>
    </source>
</evidence>
<protein>
    <submittedName>
        <fullName evidence="1">1734_t:CDS:1</fullName>
    </submittedName>
</protein>
<accession>A0ACA9M6S8</accession>
<reference evidence="1" key="1">
    <citation type="submission" date="2021-06" db="EMBL/GenBank/DDBJ databases">
        <authorList>
            <person name="Kallberg Y."/>
            <person name="Tangrot J."/>
            <person name="Rosling A."/>
        </authorList>
    </citation>
    <scope>NUCLEOTIDE SEQUENCE</scope>
    <source>
        <strain evidence="1">AU212A</strain>
    </source>
</reference>